<evidence type="ECO:0000259" key="2">
    <source>
        <dbReference type="Pfam" id="PF20271"/>
    </source>
</evidence>
<proteinExistence type="predicted"/>
<protein>
    <recommendedName>
        <fullName evidence="2">CATRA-Associated Small Protein domain-containing protein</fullName>
    </recommendedName>
</protein>
<organism evidence="3 4">
    <name type="scientific">Actinomadura pelletieri DSM 43383</name>
    <dbReference type="NCBI Taxonomy" id="1120940"/>
    <lineage>
        <taxon>Bacteria</taxon>
        <taxon>Bacillati</taxon>
        <taxon>Actinomycetota</taxon>
        <taxon>Actinomycetes</taxon>
        <taxon>Streptosporangiales</taxon>
        <taxon>Thermomonosporaceae</taxon>
        <taxon>Actinomadura</taxon>
    </lineage>
</organism>
<comment type="caution">
    <text evidence="3">The sequence shown here is derived from an EMBL/GenBank/DDBJ whole genome shotgun (WGS) entry which is preliminary data.</text>
</comment>
<evidence type="ECO:0000313" key="3">
    <source>
        <dbReference type="EMBL" id="RKS74310.1"/>
    </source>
</evidence>
<dbReference type="Proteomes" id="UP000274601">
    <property type="component" value="Unassembled WGS sequence"/>
</dbReference>
<reference evidence="3 4" key="1">
    <citation type="submission" date="2018-10" db="EMBL/GenBank/DDBJ databases">
        <title>Genomic Encyclopedia of Archaeal and Bacterial Type Strains, Phase II (KMG-II): from individual species to whole genera.</title>
        <authorList>
            <person name="Goeker M."/>
        </authorList>
    </citation>
    <scope>NUCLEOTIDE SEQUENCE [LARGE SCALE GENOMIC DNA]</scope>
    <source>
        <strain evidence="3 4">DSM 43383</strain>
    </source>
</reference>
<gene>
    <name evidence="3" type="ORF">BZB76_2821</name>
</gene>
<evidence type="ECO:0000256" key="1">
    <source>
        <dbReference type="SAM" id="MobiDB-lite"/>
    </source>
</evidence>
<evidence type="ECO:0000313" key="4">
    <source>
        <dbReference type="Proteomes" id="UP000274601"/>
    </source>
</evidence>
<feature type="domain" description="CATRA-Associated Small Protein" evidence="2">
    <location>
        <begin position="14"/>
        <end position="99"/>
    </location>
</feature>
<dbReference type="EMBL" id="RBWU01000003">
    <property type="protein sequence ID" value="RKS74310.1"/>
    <property type="molecule type" value="Genomic_DNA"/>
</dbReference>
<feature type="region of interest" description="Disordered" evidence="1">
    <location>
        <begin position="93"/>
        <end position="115"/>
    </location>
</feature>
<dbReference type="InterPro" id="IPR046924">
    <property type="entry name" value="CATASP"/>
</dbReference>
<accession>A0A495QMV5</accession>
<dbReference type="AlphaFoldDB" id="A0A495QMV5"/>
<dbReference type="RefSeq" id="WP_337959757.1">
    <property type="nucleotide sequence ID" value="NZ_RBWU01000003.1"/>
</dbReference>
<sequence>MVDFPAEPDDSRSEALELLADVRGWLLPSPAWEAVGVELDAMDAAWKAHDAEAFARTVVTLENLGPSRAKLRLTREATEPCGPPAPVLERVARAEDDLVEEPGRRAESEPPGEPR</sequence>
<dbReference type="Pfam" id="PF20271">
    <property type="entry name" value="CATASP"/>
    <property type="match status" value="1"/>
</dbReference>
<name>A0A495QMV5_9ACTN</name>
<keyword evidence="4" id="KW-1185">Reference proteome</keyword>